<name>A0ABV7SSJ1_9SPHN</name>
<evidence type="ECO:0000313" key="1">
    <source>
        <dbReference type="EMBL" id="MFC3579232.1"/>
    </source>
</evidence>
<sequence>MPYYSIRLIGGSRTKHLDIKAQFNGRDADHTGVTSFFYVERSYDIGMMKRNAASLAGSKISVEVEEINEDEFDWMKRRARR</sequence>
<comment type="caution">
    <text evidence="1">The sequence shown here is derived from an EMBL/GenBank/DDBJ whole genome shotgun (WGS) entry which is preliminary data.</text>
</comment>
<accession>A0ABV7SSJ1</accession>
<proteinExistence type="predicted"/>
<dbReference type="EMBL" id="JBHRXP010000001">
    <property type="protein sequence ID" value="MFC3579232.1"/>
    <property type="molecule type" value="Genomic_DNA"/>
</dbReference>
<evidence type="ECO:0000313" key="2">
    <source>
        <dbReference type="Proteomes" id="UP001595713"/>
    </source>
</evidence>
<protein>
    <submittedName>
        <fullName evidence="1">Uncharacterized protein</fullName>
    </submittedName>
</protein>
<dbReference type="Proteomes" id="UP001595713">
    <property type="component" value="Unassembled WGS sequence"/>
</dbReference>
<gene>
    <name evidence="1" type="ORF">ACFONA_03565</name>
</gene>
<reference evidence="2" key="1">
    <citation type="journal article" date="2019" name="Int. J. Syst. Evol. Microbiol.">
        <title>The Global Catalogue of Microorganisms (GCM) 10K type strain sequencing project: providing services to taxonomists for standard genome sequencing and annotation.</title>
        <authorList>
            <consortium name="The Broad Institute Genomics Platform"/>
            <consortium name="The Broad Institute Genome Sequencing Center for Infectious Disease"/>
            <person name="Wu L."/>
            <person name="Ma J."/>
        </authorList>
    </citation>
    <scope>NUCLEOTIDE SEQUENCE [LARGE SCALE GENOMIC DNA]</scope>
    <source>
        <strain evidence="2">KCTC 42739</strain>
    </source>
</reference>
<keyword evidence="2" id="KW-1185">Reference proteome</keyword>
<dbReference type="RefSeq" id="WP_261295204.1">
    <property type="nucleotide sequence ID" value="NZ_JANQBK010000014.1"/>
</dbReference>
<organism evidence="1 2">
    <name type="scientific">Sphingomonas hylomeconis</name>
    <dbReference type="NCBI Taxonomy" id="1395958"/>
    <lineage>
        <taxon>Bacteria</taxon>
        <taxon>Pseudomonadati</taxon>
        <taxon>Pseudomonadota</taxon>
        <taxon>Alphaproteobacteria</taxon>
        <taxon>Sphingomonadales</taxon>
        <taxon>Sphingomonadaceae</taxon>
        <taxon>Sphingomonas</taxon>
    </lineage>
</organism>